<protein>
    <recommendedName>
        <fullName evidence="5">NlpC/P60 domain-containing protein</fullName>
    </recommendedName>
</protein>
<evidence type="ECO:0000313" key="6">
    <source>
        <dbReference type="EMBL" id="SMX41380.1"/>
    </source>
</evidence>
<keyword evidence="7" id="KW-1185">Reference proteome</keyword>
<evidence type="ECO:0000256" key="3">
    <source>
        <dbReference type="ARBA" id="ARBA00022801"/>
    </source>
</evidence>
<dbReference type="GO" id="GO:0006508">
    <property type="term" value="P:proteolysis"/>
    <property type="evidence" value="ECO:0007669"/>
    <property type="project" value="UniProtKB-KW"/>
</dbReference>
<evidence type="ECO:0000256" key="4">
    <source>
        <dbReference type="ARBA" id="ARBA00022807"/>
    </source>
</evidence>
<name>A0A238KF00_9RHOB</name>
<keyword evidence="4" id="KW-0788">Thiol protease</keyword>
<evidence type="ECO:0000256" key="2">
    <source>
        <dbReference type="ARBA" id="ARBA00022670"/>
    </source>
</evidence>
<dbReference type="PROSITE" id="PS51935">
    <property type="entry name" value="NLPC_P60"/>
    <property type="match status" value="1"/>
</dbReference>
<dbReference type="EMBL" id="FXYH01000007">
    <property type="protein sequence ID" value="SMX41380.1"/>
    <property type="molecule type" value="Genomic_DNA"/>
</dbReference>
<evidence type="ECO:0000256" key="1">
    <source>
        <dbReference type="ARBA" id="ARBA00007074"/>
    </source>
</evidence>
<dbReference type="GO" id="GO:0008234">
    <property type="term" value="F:cysteine-type peptidase activity"/>
    <property type="evidence" value="ECO:0007669"/>
    <property type="project" value="UniProtKB-KW"/>
</dbReference>
<dbReference type="SUPFAM" id="SSF54001">
    <property type="entry name" value="Cysteine proteinases"/>
    <property type="match status" value="1"/>
</dbReference>
<proteinExistence type="inferred from homology"/>
<gene>
    <name evidence="6" type="ORF">PEV8663_02260</name>
</gene>
<accession>A0A238KF00</accession>
<comment type="similarity">
    <text evidence="1">Belongs to the peptidase C40 family.</text>
</comment>
<reference evidence="6 7" key="1">
    <citation type="submission" date="2017-05" db="EMBL/GenBank/DDBJ databases">
        <authorList>
            <person name="Song R."/>
            <person name="Chenine A.L."/>
            <person name="Ruprecht R.M."/>
        </authorList>
    </citation>
    <scope>NUCLEOTIDE SEQUENCE [LARGE SCALE GENOMIC DNA]</scope>
    <source>
        <strain evidence="6 7">CECT 8663</strain>
    </source>
</reference>
<keyword evidence="3" id="KW-0378">Hydrolase</keyword>
<evidence type="ECO:0000313" key="7">
    <source>
        <dbReference type="Proteomes" id="UP000220836"/>
    </source>
</evidence>
<keyword evidence="2" id="KW-0645">Protease</keyword>
<dbReference type="InterPro" id="IPR038765">
    <property type="entry name" value="Papain-like_cys_pep_sf"/>
</dbReference>
<dbReference type="InterPro" id="IPR000064">
    <property type="entry name" value="NLP_P60_dom"/>
</dbReference>
<dbReference type="Proteomes" id="UP000220836">
    <property type="component" value="Unassembled WGS sequence"/>
</dbReference>
<feature type="domain" description="NlpC/P60" evidence="5">
    <location>
        <begin position="23"/>
        <end position="162"/>
    </location>
</feature>
<organism evidence="6 7">
    <name type="scientific">Pelagimonas varians</name>
    <dbReference type="NCBI Taxonomy" id="696760"/>
    <lineage>
        <taxon>Bacteria</taxon>
        <taxon>Pseudomonadati</taxon>
        <taxon>Pseudomonadota</taxon>
        <taxon>Alphaproteobacteria</taxon>
        <taxon>Rhodobacterales</taxon>
        <taxon>Roseobacteraceae</taxon>
        <taxon>Pelagimonas</taxon>
    </lineage>
</organism>
<dbReference type="OrthoDB" id="6058745at2"/>
<dbReference type="Gene3D" id="3.90.1720.10">
    <property type="entry name" value="endopeptidase domain like (from Nostoc punctiforme)"/>
    <property type="match status" value="1"/>
</dbReference>
<evidence type="ECO:0000259" key="5">
    <source>
        <dbReference type="PROSITE" id="PS51935"/>
    </source>
</evidence>
<sequence>MPATIAPIKPGEAALLDFTSSKIINPGLVLAHARAWIGTPFVPQGDFRGAGADCVGLARGILRELSGKYLPAPAWRNDWAAVQGEPILDVLHANLVPVSAPKPGTIAVFRVGHKRAAHLGILSKRGIIHALDDHGVIEVARDGLPPLTSLWGFPVTEGCETGPDDISPNNCLVIICPCGGGYYGEITVMNDGTPLAQTGVFQSQRGAIDALSKVYPNIETVD</sequence>
<dbReference type="AlphaFoldDB" id="A0A238KF00"/>